<dbReference type="AlphaFoldDB" id="A0A7X0NPR3"/>
<evidence type="ECO:0000313" key="1">
    <source>
        <dbReference type="EMBL" id="MBB6547264.1"/>
    </source>
</evidence>
<proteinExistence type="predicted"/>
<dbReference type="RefSeq" id="WP_185101934.1">
    <property type="nucleotide sequence ID" value="NZ_BAAAXY010000216.1"/>
</dbReference>
<organism evidence="1 2">
    <name type="scientific">Nonomuraea rubra</name>
    <dbReference type="NCBI Taxonomy" id="46180"/>
    <lineage>
        <taxon>Bacteria</taxon>
        <taxon>Bacillati</taxon>
        <taxon>Actinomycetota</taxon>
        <taxon>Actinomycetes</taxon>
        <taxon>Streptosporangiales</taxon>
        <taxon>Streptosporangiaceae</taxon>
        <taxon>Nonomuraea</taxon>
    </lineage>
</organism>
<name>A0A7X0NPR3_9ACTN</name>
<reference evidence="1 2" key="1">
    <citation type="submission" date="2020-08" db="EMBL/GenBank/DDBJ databases">
        <title>Sequencing the genomes of 1000 actinobacteria strains.</title>
        <authorList>
            <person name="Klenk H.-P."/>
        </authorList>
    </citation>
    <scope>NUCLEOTIDE SEQUENCE [LARGE SCALE GENOMIC DNA]</scope>
    <source>
        <strain evidence="1 2">DSM 43768</strain>
    </source>
</reference>
<accession>A0A7X0NPR3</accession>
<dbReference type="EMBL" id="JACHMI010000001">
    <property type="protein sequence ID" value="MBB6547264.1"/>
    <property type="molecule type" value="Genomic_DNA"/>
</dbReference>
<protein>
    <submittedName>
        <fullName evidence="1">Uncharacterized protein</fullName>
    </submittedName>
</protein>
<evidence type="ECO:0000313" key="2">
    <source>
        <dbReference type="Proteomes" id="UP000565579"/>
    </source>
</evidence>
<dbReference type="Proteomes" id="UP000565579">
    <property type="component" value="Unassembled WGS sequence"/>
</dbReference>
<sequence length="65" mass="6959">MAKAEMMGDVLDLSVDLEVFSTPNGGEQGVLTSVQEPVAGGWTTSTTCWTCPWTCDYCNTSECTC</sequence>
<comment type="caution">
    <text evidence="1">The sequence shown here is derived from an EMBL/GenBank/DDBJ whole genome shotgun (WGS) entry which is preliminary data.</text>
</comment>
<keyword evidence="2" id="KW-1185">Reference proteome</keyword>
<gene>
    <name evidence="1" type="ORF">HD593_002059</name>
</gene>